<reference evidence="3" key="1">
    <citation type="submission" date="2022-11" db="UniProtKB">
        <authorList>
            <consortium name="WormBaseParasite"/>
        </authorList>
    </citation>
    <scope>IDENTIFICATION</scope>
</reference>
<name>A0A914XHB7_9BILA</name>
<dbReference type="GO" id="GO:0005737">
    <property type="term" value="C:cytoplasm"/>
    <property type="evidence" value="ECO:0007669"/>
    <property type="project" value="TreeGrafter"/>
</dbReference>
<dbReference type="WBParaSite" id="PSAMB.scaffold776size41489.g8678.t1">
    <property type="protein sequence ID" value="PSAMB.scaffold776size41489.g8678.t1"/>
    <property type="gene ID" value="PSAMB.scaffold776size41489.g8678"/>
</dbReference>
<evidence type="ECO:0000313" key="3">
    <source>
        <dbReference type="WBParaSite" id="PSAMB.scaffold776size41489.g8678.t1"/>
    </source>
</evidence>
<keyword evidence="2" id="KW-1185">Reference proteome</keyword>
<dbReference type="InterPro" id="IPR013783">
    <property type="entry name" value="Ig-like_fold"/>
</dbReference>
<dbReference type="Gene3D" id="1.10.555.10">
    <property type="entry name" value="Rho GTPase activation protein"/>
    <property type="match status" value="1"/>
</dbReference>
<dbReference type="SUPFAM" id="SSF48350">
    <property type="entry name" value="GTPase activation domain, GAP"/>
    <property type="match status" value="1"/>
</dbReference>
<dbReference type="FunFam" id="1.10.555.10:FF:000012">
    <property type="entry name" value="Putative inositol polyphosphate 5-phosphatase OCRL-1"/>
    <property type="match status" value="1"/>
</dbReference>
<dbReference type="SMART" id="SM00324">
    <property type="entry name" value="RhoGAP"/>
    <property type="match status" value="1"/>
</dbReference>
<sequence length="325" mass="36594">MAAIGVTIVLSLVIRNTGKYPVYFKFGKHAQEEGEFGVSKRWLTVTPSAQRIDVGQEAVIDLQVLIDKESAWALNSESKPLNNLLVLHLRNGRDYFLVVSAEYVPSCYGKSLEELMQSSTLQVQLIDLGPPSNVPDNLPVPKELWRMVEHIRTTGLDEPDLFSQPGAQNDFIAIREALDAGFPEQLPCPDRGVHSVCEALLRFLDSLPESVIPLAFQDRCLRVSQSPVACWQIVDQMPVIHSETFHYLIQFLREVLQHSVRNGTTELTLCETFAGLFFRMDGEKKSSSDVVDKHRAIGFVQSCLAYDKETALRSKLFENRVPNMF</sequence>
<dbReference type="Proteomes" id="UP000887566">
    <property type="component" value="Unplaced"/>
</dbReference>
<dbReference type="GO" id="GO:0005096">
    <property type="term" value="F:GTPase activator activity"/>
    <property type="evidence" value="ECO:0007669"/>
    <property type="project" value="TreeGrafter"/>
</dbReference>
<dbReference type="PROSITE" id="PS50238">
    <property type="entry name" value="RHOGAP"/>
    <property type="match status" value="1"/>
</dbReference>
<dbReference type="InterPro" id="IPR008936">
    <property type="entry name" value="Rho_GTPase_activation_prot"/>
</dbReference>
<evidence type="ECO:0000313" key="2">
    <source>
        <dbReference type="Proteomes" id="UP000887566"/>
    </source>
</evidence>
<protein>
    <submittedName>
        <fullName evidence="3">Rho-GAP domain-containing protein</fullName>
    </submittedName>
</protein>
<dbReference type="Pfam" id="PF00620">
    <property type="entry name" value="RhoGAP"/>
    <property type="match status" value="1"/>
</dbReference>
<dbReference type="Pfam" id="PF21310">
    <property type="entry name" value="OCRL-like_ASH"/>
    <property type="match status" value="1"/>
</dbReference>
<dbReference type="InterPro" id="IPR048869">
    <property type="entry name" value="OCRL-1_2_ASH"/>
</dbReference>
<dbReference type="InterPro" id="IPR000198">
    <property type="entry name" value="RhoGAP_dom"/>
</dbReference>
<evidence type="ECO:0000259" key="1">
    <source>
        <dbReference type="PROSITE" id="PS50238"/>
    </source>
</evidence>
<dbReference type="PANTHER" id="PTHR45808:SF2">
    <property type="entry name" value="RHO GTPASE-ACTIVATING PROTEIN 68F"/>
    <property type="match status" value="1"/>
</dbReference>
<dbReference type="GO" id="GO:0007264">
    <property type="term" value="P:small GTPase-mediated signal transduction"/>
    <property type="evidence" value="ECO:0007669"/>
    <property type="project" value="TreeGrafter"/>
</dbReference>
<proteinExistence type="predicted"/>
<organism evidence="2 3">
    <name type="scientific">Plectus sambesii</name>
    <dbReference type="NCBI Taxonomy" id="2011161"/>
    <lineage>
        <taxon>Eukaryota</taxon>
        <taxon>Metazoa</taxon>
        <taxon>Ecdysozoa</taxon>
        <taxon>Nematoda</taxon>
        <taxon>Chromadorea</taxon>
        <taxon>Plectida</taxon>
        <taxon>Plectina</taxon>
        <taxon>Plectoidea</taxon>
        <taxon>Plectidae</taxon>
        <taxon>Plectus</taxon>
    </lineage>
</organism>
<dbReference type="AlphaFoldDB" id="A0A914XHB7"/>
<feature type="domain" description="Rho-GAP" evidence="1">
    <location>
        <begin position="110"/>
        <end position="311"/>
    </location>
</feature>
<dbReference type="PANTHER" id="PTHR45808">
    <property type="entry name" value="RHO GTPASE-ACTIVATING PROTEIN 68F"/>
    <property type="match status" value="1"/>
</dbReference>
<accession>A0A914XHB7</accession>
<dbReference type="Gene3D" id="2.60.40.10">
    <property type="entry name" value="Immunoglobulins"/>
    <property type="match status" value="1"/>
</dbReference>